<comment type="caution">
    <text evidence="1">The sequence shown here is derived from an EMBL/GenBank/DDBJ whole genome shotgun (WGS) entry which is preliminary data.</text>
</comment>
<dbReference type="OrthoDB" id="3671061at2"/>
<evidence type="ECO:0000313" key="2">
    <source>
        <dbReference type="Proteomes" id="UP000229730"/>
    </source>
</evidence>
<dbReference type="InterPro" id="IPR046674">
    <property type="entry name" value="DUF6544"/>
</dbReference>
<reference evidence="1 2" key="1">
    <citation type="submission" date="2017-10" db="EMBL/GenBank/DDBJ databases">
        <title>Frigbacter circumglobatus gen. nov. sp. nov., isolated from sediment cultured in situ.</title>
        <authorList>
            <person name="Zhao Z."/>
        </authorList>
    </citation>
    <scope>NUCLEOTIDE SEQUENCE [LARGE SCALE GENOMIC DNA]</scope>
    <source>
        <strain evidence="1 2">ZYL</strain>
    </source>
</reference>
<dbReference type="InParanoid" id="A0A2G4YVV4"/>
<organism evidence="1 2">
    <name type="scientific">Paremcibacter congregatus</name>
    <dbReference type="NCBI Taxonomy" id="2043170"/>
    <lineage>
        <taxon>Bacteria</taxon>
        <taxon>Pseudomonadati</taxon>
        <taxon>Pseudomonadota</taxon>
        <taxon>Alphaproteobacteria</taxon>
        <taxon>Emcibacterales</taxon>
        <taxon>Emcibacteraceae</taxon>
        <taxon>Paremcibacter</taxon>
    </lineage>
</organism>
<name>A0A2G4YVV4_9PROT</name>
<accession>A0A2G4YVV4</accession>
<dbReference type="RefSeq" id="WP_099470849.1">
    <property type="nucleotide sequence ID" value="NZ_CP041025.1"/>
</dbReference>
<proteinExistence type="predicted"/>
<keyword evidence="2" id="KW-1185">Reference proteome</keyword>
<dbReference type="Pfam" id="PF20181">
    <property type="entry name" value="DUF6544"/>
    <property type="match status" value="1"/>
</dbReference>
<gene>
    <name evidence="1" type="ORF">CRD36_00870</name>
</gene>
<dbReference type="EMBL" id="PDEM01000007">
    <property type="protein sequence ID" value="PHZ86472.1"/>
    <property type="molecule type" value="Genomic_DNA"/>
</dbReference>
<evidence type="ECO:0000313" key="1">
    <source>
        <dbReference type="EMBL" id="PHZ86472.1"/>
    </source>
</evidence>
<sequence>MAFFLGSILILSGVIVLLHVRACMRFDQEIAQALQDVTAAVDGDVRVMSGSEEISVHLPELVRQFARKSGASDDIPVRGIYLEQDAELRMGPDKPWRRVRARQSIAVFQPGFVWDARQVLGPMTIIRIMDAYLNGAGVLKARLFGSIPVADLSQGEADRDELMRYLAELAWAPDAVLHNKALGWRRLDERTVEVSADSRGTPVSVRLYFNEAGDICEIQADARGGAVEGATARPWIGRFSAYEIRDGRRIPTCGEVGYIYDTGYAAYWRGRITTYKIL</sequence>
<protein>
    <submittedName>
        <fullName evidence="1">Uncharacterized protein</fullName>
    </submittedName>
</protein>
<dbReference type="Proteomes" id="UP000229730">
    <property type="component" value="Unassembled WGS sequence"/>
</dbReference>
<dbReference type="AlphaFoldDB" id="A0A2G4YVV4"/>